<feature type="transmembrane region" description="Helical" evidence="1">
    <location>
        <begin position="91"/>
        <end position="110"/>
    </location>
</feature>
<proteinExistence type="predicted"/>
<feature type="transmembrane region" description="Helical" evidence="1">
    <location>
        <begin position="251"/>
        <end position="270"/>
    </location>
</feature>
<reference evidence="2 3" key="1">
    <citation type="submission" date="2023-01" db="EMBL/GenBank/DDBJ databases">
        <title>Analysis of 21 Apiospora genomes using comparative genomics revels a genus with tremendous synthesis potential of carbohydrate active enzymes and secondary metabolites.</title>
        <authorList>
            <person name="Sorensen T."/>
        </authorList>
    </citation>
    <scope>NUCLEOTIDE SEQUENCE [LARGE SCALE GENOMIC DNA]</scope>
    <source>
        <strain evidence="2 3">CBS 135458</strain>
    </source>
</reference>
<sequence length="576" mass="65614">MTSSTEALLQGNGTAITIEKYWCVYPISGQYTRMQRILFYVAILLAFFTRFHHWLSSGALMFVVLYTLTTATHAIPPSLQPHVGCDSDSFAVTSVLGTAYNCSCMAVIFSPKIFHVRLQPLYRVWLLFLVIVSNLSSYSLLRFVDSSAQYRLNVLVTAETAPLDPCSIFEPDVLFRGGPNDGLNSILVDRFTTQNYTYFPNNSTYEAVLPSNYHLDDARDNMLIEYLLFTPLLALEQYNEKRRPRESRRTAFRYLIPISLVFEAILAYFMGDRLYKRPWHHRHSDIRHLHSSVDIERAKYMAFLWYLTCLLAYLAWPVVMLWTIIHNEKLLFSKLPESEGPAAIGQWGHLRTWWRNPGERAIADNGTAVTRGQETISLRTRAQILYIPVCLAAQPAYNYSPARQSLPNETSYLPKLSQPFPIFLTPSNKRKRVIMEVALTFGSVGDIIAICQIAAQLRRALDVSSGSAKEYQDLRSDLDKFTCVLMQLESCPSLGNLAAQRKSIVNECATPINDALDRWHPKYHQSLQPGGSGNAVKDAFRKVEWSVREKQALQELQDKLRKNTERLALLTGITSR</sequence>
<name>A0ABR1W6M6_9PEZI</name>
<dbReference type="RefSeq" id="XP_066720211.1">
    <property type="nucleotide sequence ID" value="XM_066854356.1"/>
</dbReference>
<evidence type="ECO:0000256" key="1">
    <source>
        <dbReference type="SAM" id="Phobius"/>
    </source>
</evidence>
<comment type="caution">
    <text evidence="2">The sequence shown here is derived from an EMBL/GenBank/DDBJ whole genome shotgun (WGS) entry which is preliminary data.</text>
</comment>
<feature type="transmembrane region" description="Helical" evidence="1">
    <location>
        <begin position="37"/>
        <end position="53"/>
    </location>
</feature>
<protein>
    <submittedName>
        <fullName evidence="2">Uncharacterized protein</fullName>
    </submittedName>
</protein>
<dbReference type="GeneID" id="92087419"/>
<evidence type="ECO:0000313" key="2">
    <source>
        <dbReference type="EMBL" id="KAK8079140.1"/>
    </source>
</evidence>
<feature type="transmembrane region" description="Helical" evidence="1">
    <location>
        <begin position="122"/>
        <end position="141"/>
    </location>
</feature>
<dbReference type="PANTHER" id="PTHR38886">
    <property type="entry name" value="SESA DOMAIN-CONTAINING PROTEIN"/>
    <property type="match status" value="1"/>
</dbReference>
<keyword evidence="1" id="KW-0472">Membrane</keyword>
<dbReference type="EMBL" id="JAQQWL010000003">
    <property type="protein sequence ID" value="KAK8079140.1"/>
    <property type="molecule type" value="Genomic_DNA"/>
</dbReference>
<keyword evidence="3" id="KW-1185">Reference proteome</keyword>
<dbReference type="PANTHER" id="PTHR38886:SF1">
    <property type="entry name" value="NACHT-NTPASE AND P-LOOP NTPASES N-TERMINAL DOMAIN-CONTAINING PROTEIN"/>
    <property type="match status" value="1"/>
</dbReference>
<evidence type="ECO:0000313" key="3">
    <source>
        <dbReference type="Proteomes" id="UP001480595"/>
    </source>
</evidence>
<organism evidence="2 3">
    <name type="scientific">Apiospora phragmitis</name>
    <dbReference type="NCBI Taxonomy" id="2905665"/>
    <lineage>
        <taxon>Eukaryota</taxon>
        <taxon>Fungi</taxon>
        <taxon>Dikarya</taxon>
        <taxon>Ascomycota</taxon>
        <taxon>Pezizomycotina</taxon>
        <taxon>Sordariomycetes</taxon>
        <taxon>Xylariomycetidae</taxon>
        <taxon>Amphisphaeriales</taxon>
        <taxon>Apiosporaceae</taxon>
        <taxon>Apiospora</taxon>
    </lineage>
</organism>
<feature type="transmembrane region" description="Helical" evidence="1">
    <location>
        <begin position="59"/>
        <end position="79"/>
    </location>
</feature>
<dbReference type="Proteomes" id="UP001480595">
    <property type="component" value="Unassembled WGS sequence"/>
</dbReference>
<keyword evidence="1" id="KW-1133">Transmembrane helix</keyword>
<feature type="transmembrane region" description="Helical" evidence="1">
    <location>
        <begin position="303"/>
        <end position="325"/>
    </location>
</feature>
<accession>A0ABR1W6M6</accession>
<gene>
    <name evidence="2" type="ORF">PG994_002947</name>
</gene>
<keyword evidence="1" id="KW-0812">Transmembrane</keyword>